<organism evidence="2 3">
    <name type="scientific">Paraburkholderia steynii</name>
    <dbReference type="NCBI Taxonomy" id="1245441"/>
    <lineage>
        <taxon>Bacteria</taxon>
        <taxon>Pseudomonadati</taxon>
        <taxon>Pseudomonadota</taxon>
        <taxon>Betaproteobacteria</taxon>
        <taxon>Burkholderiales</taxon>
        <taxon>Burkholderiaceae</taxon>
        <taxon>Paraburkholderia</taxon>
    </lineage>
</organism>
<gene>
    <name evidence="2" type="ORF">BZM27_19600</name>
</gene>
<name>A0A4R0XJT5_9BURK</name>
<feature type="region of interest" description="Disordered" evidence="1">
    <location>
        <begin position="34"/>
        <end position="60"/>
    </location>
</feature>
<sequence>MHTQQVSRPCAEEVVLAVSLELAMAKWKVALHDGRRDRPTTLTRSGEAGASETRSPVHADSANRVPYVLWRKG</sequence>
<dbReference type="AlphaFoldDB" id="A0A4R0XJT5"/>
<evidence type="ECO:0000313" key="3">
    <source>
        <dbReference type="Proteomes" id="UP000294200"/>
    </source>
</evidence>
<proteinExistence type="predicted"/>
<evidence type="ECO:0000313" key="2">
    <source>
        <dbReference type="EMBL" id="TCG07409.1"/>
    </source>
</evidence>
<accession>A0A4R0XJT5</accession>
<protein>
    <submittedName>
        <fullName evidence="2">Uncharacterized protein</fullName>
    </submittedName>
</protein>
<comment type="caution">
    <text evidence="2">The sequence shown here is derived from an EMBL/GenBank/DDBJ whole genome shotgun (WGS) entry which is preliminary data.</text>
</comment>
<evidence type="ECO:0000256" key="1">
    <source>
        <dbReference type="SAM" id="MobiDB-lite"/>
    </source>
</evidence>
<reference evidence="2 3" key="1">
    <citation type="submission" date="2017-02" db="EMBL/GenBank/DDBJ databases">
        <title>Paraburkholderia sophoroidis sp. nov. and Paraburkholderia steynii sp. nov. rhizobial symbionts of the fynbos legume Hypocalyptus sophoroides.</title>
        <authorList>
            <person name="Steenkamp E.T."/>
            <person name="Beukes C.W."/>
            <person name="Van Zyl E."/>
            <person name="Avontuur J."/>
            <person name="Chan W.Y."/>
            <person name="Hassen A."/>
            <person name="Palmer M."/>
            <person name="Mthombeni L."/>
            <person name="Phalane F."/>
            <person name="Sereme K."/>
            <person name="Venter S.N."/>
        </authorList>
    </citation>
    <scope>NUCLEOTIDE SEQUENCE [LARGE SCALE GENOMIC DNA]</scope>
    <source>
        <strain evidence="2 3">HC1.1ba</strain>
    </source>
</reference>
<dbReference type="EMBL" id="MWML01000067">
    <property type="protein sequence ID" value="TCG07409.1"/>
    <property type="molecule type" value="Genomic_DNA"/>
</dbReference>
<keyword evidence="3" id="KW-1185">Reference proteome</keyword>
<dbReference type="Proteomes" id="UP000294200">
    <property type="component" value="Unassembled WGS sequence"/>
</dbReference>